<evidence type="ECO:0000256" key="6">
    <source>
        <dbReference type="SAM" id="Phobius"/>
    </source>
</evidence>
<keyword evidence="5 6" id="KW-0472">Membrane</keyword>
<keyword evidence="2" id="KW-0813">Transport</keyword>
<proteinExistence type="predicted"/>
<evidence type="ECO:0000256" key="2">
    <source>
        <dbReference type="ARBA" id="ARBA00022448"/>
    </source>
</evidence>
<accession>A0A0L0N9U8</accession>
<protein>
    <submittedName>
        <fullName evidence="7">Amino-acid permease BAT1</fullName>
    </submittedName>
</protein>
<feature type="transmembrane region" description="Helical" evidence="6">
    <location>
        <begin position="479"/>
        <end position="500"/>
    </location>
</feature>
<dbReference type="InterPro" id="IPR002293">
    <property type="entry name" value="AA/rel_permease1"/>
</dbReference>
<feature type="transmembrane region" description="Helical" evidence="6">
    <location>
        <begin position="448"/>
        <end position="467"/>
    </location>
</feature>
<reference evidence="7 8" key="1">
    <citation type="journal article" date="2015" name="BMC Genomics">
        <title>The genome of the truffle-parasite Tolypocladium ophioglossoides and the evolution of antifungal peptaibiotics.</title>
        <authorList>
            <person name="Quandt C.A."/>
            <person name="Bushley K.E."/>
            <person name="Spatafora J.W."/>
        </authorList>
    </citation>
    <scope>NUCLEOTIDE SEQUENCE [LARGE SCALE GENOMIC DNA]</scope>
    <source>
        <strain evidence="7 8">CBS 100239</strain>
    </source>
</reference>
<evidence type="ECO:0000256" key="3">
    <source>
        <dbReference type="ARBA" id="ARBA00022692"/>
    </source>
</evidence>
<dbReference type="EMBL" id="LFRF01000011">
    <property type="protein sequence ID" value="KND90842.1"/>
    <property type="molecule type" value="Genomic_DNA"/>
</dbReference>
<dbReference type="GO" id="GO:0022857">
    <property type="term" value="F:transmembrane transporter activity"/>
    <property type="evidence" value="ECO:0007669"/>
    <property type="project" value="InterPro"/>
</dbReference>
<dbReference type="PANTHER" id="PTHR45649:SF28">
    <property type="entry name" value="TRANSPORTER, PUTATIVE (EUROFUNG)-RELATED"/>
    <property type="match status" value="1"/>
</dbReference>
<gene>
    <name evidence="7" type="ORF">TOPH_04653</name>
</gene>
<dbReference type="OrthoDB" id="3900342at2759"/>
<feature type="transmembrane region" description="Helical" evidence="6">
    <location>
        <begin position="169"/>
        <end position="189"/>
    </location>
</feature>
<feature type="transmembrane region" description="Helical" evidence="6">
    <location>
        <begin position="77"/>
        <end position="97"/>
    </location>
</feature>
<feature type="transmembrane region" description="Helical" evidence="6">
    <location>
        <begin position="407"/>
        <end position="428"/>
    </location>
</feature>
<feature type="transmembrane region" description="Helical" evidence="6">
    <location>
        <begin position="196"/>
        <end position="217"/>
    </location>
</feature>
<evidence type="ECO:0000313" key="8">
    <source>
        <dbReference type="Proteomes" id="UP000036947"/>
    </source>
</evidence>
<dbReference type="AlphaFoldDB" id="A0A0L0N9U8"/>
<evidence type="ECO:0000256" key="4">
    <source>
        <dbReference type="ARBA" id="ARBA00022989"/>
    </source>
</evidence>
<dbReference type="Proteomes" id="UP000036947">
    <property type="component" value="Unassembled WGS sequence"/>
</dbReference>
<organism evidence="7 8">
    <name type="scientific">Tolypocladium ophioglossoides (strain CBS 100239)</name>
    <name type="common">Snaketongue truffleclub</name>
    <name type="synonym">Elaphocordyceps ophioglossoides</name>
    <dbReference type="NCBI Taxonomy" id="1163406"/>
    <lineage>
        <taxon>Eukaryota</taxon>
        <taxon>Fungi</taxon>
        <taxon>Dikarya</taxon>
        <taxon>Ascomycota</taxon>
        <taxon>Pezizomycotina</taxon>
        <taxon>Sordariomycetes</taxon>
        <taxon>Hypocreomycetidae</taxon>
        <taxon>Hypocreales</taxon>
        <taxon>Ophiocordycipitaceae</taxon>
        <taxon>Tolypocladium</taxon>
    </lineage>
</organism>
<keyword evidence="4 6" id="KW-1133">Transmembrane helix</keyword>
<keyword evidence="3 6" id="KW-0812">Transmembrane</keyword>
<dbReference type="PANTHER" id="PTHR45649">
    <property type="entry name" value="AMINO-ACID PERMEASE BAT1"/>
    <property type="match status" value="1"/>
</dbReference>
<feature type="transmembrane region" description="Helical" evidence="6">
    <location>
        <begin position="237"/>
        <end position="259"/>
    </location>
</feature>
<feature type="transmembrane region" description="Helical" evidence="6">
    <location>
        <begin position="47"/>
        <end position="71"/>
    </location>
</feature>
<evidence type="ECO:0000256" key="5">
    <source>
        <dbReference type="ARBA" id="ARBA00023136"/>
    </source>
</evidence>
<dbReference type="GO" id="GO:0016020">
    <property type="term" value="C:membrane"/>
    <property type="evidence" value="ECO:0007669"/>
    <property type="project" value="UniProtKB-SubCell"/>
</dbReference>
<evidence type="ECO:0000313" key="7">
    <source>
        <dbReference type="EMBL" id="KND90842.1"/>
    </source>
</evidence>
<feature type="transmembrane region" description="Helical" evidence="6">
    <location>
        <begin position="131"/>
        <end position="157"/>
    </location>
</feature>
<feature type="transmembrane region" description="Helical" evidence="6">
    <location>
        <begin position="382"/>
        <end position="401"/>
    </location>
</feature>
<feature type="transmembrane region" description="Helical" evidence="6">
    <location>
        <begin position="280"/>
        <end position="303"/>
    </location>
</feature>
<dbReference type="Pfam" id="PF13520">
    <property type="entry name" value="AA_permease_2"/>
    <property type="match status" value="1"/>
</dbReference>
<dbReference type="STRING" id="1163406.A0A0L0N9U8"/>
<dbReference type="Gene3D" id="1.20.1740.10">
    <property type="entry name" value="Amino acid/polyamine transporter I"/>
    <property type="match status" value="1"/>
</dbReference>
<comment type="subcellular location">
    <subcellularLocation>
        <location evidence="1">Membrane</location>
        <topology evidence="1">Multi-pass membrane protein</topology>
    </subcellularLocation>
</comment>
<evidence type="ECO:0000256" key="1">
    <source>
        <dbReference type="ARBA" id="ARBA00004141"/>
    </source>
</evidence>
<feature type="transmembrane region" description="Helical" evidence="6">
    <location>
        <begin position="331"/>
        <end position="361"/>
    </location>
</feature>
<comment type="caution">
    <text evidence="7">The sequence shown here is derived from an EMBL/GenBank/DDBJ whole genome shotgun (WGS) entry which is preliminary data.</text>
</comment>
<sequence>MATPSPKSESTASETKHYDFSGGLATDVDNLQSLGYKEELHRNRSMFTLLFQSLAVAAIPYGFGSTLISAVYGGGQLAMFVGWVVVCVLDECIAISLGELAAKYPTSAGPYYWSYQIAGPRYKTILSFITGWTWLIGNWTITLSVNFGFASLLAASINLYEPSYEWQPWKLVLICYGLCIVTWFIVAFANRFLPSVDTFCAAFTAITIVVACIWLSVAAKEGRHSVAYTLGHEDITLSGWGGFSFFIGILPPAYTFSAIGMITSMAEECGDVTVKLPRALSLSVPVGFVAGLFFVIPLCATLPELSDILNAPLGQAIPYVFLRVLGSPGGALALTTLILVITFFCSISITVAASRTTWAFARDKAIPGSRLWSKVNEKHNTPIWALTLTTLVQMLLSLIYLGSSSAFNAFVSVGVVALAVSYGIPIALSMADGPAGVNTAPWTFGKTFGWIINSVAVCWISFELVLFSMPPSIPVDASTMNYCIVVFVGFMAISAAWYGIHARHVYKGPPDADGLSTQT</sequence>
<keyword evidence="8" id="KW-1185">Reference proteome</keyword>
<name>A0A0L0N9U8_TOLOC</name>